<protein>
    <submittedName>
        <fullName evidence="1">Uncharacterized protein</fullName>
    </submittedName>
</protein>
<proteinExistence type="predicted"/>
<comment type="caution">
    <text evidence="1">The sequence shown here is derived from an EMBL/GenBank/DDBJ whole genome shotgun (WGS) entry which is preliminary data.</text>
</comment>
<sequence length="73" mass="8047">MNGLQRALGPSGCEWEPGGCEWEPGGCEWEPGGFRAWNCNPVGFRVVSETDGSPWYWRCCGVLRARTSGLNLI</sequence>
<reference evidence="2" key="1">
    <citation type="journal article" date="2019" name="Int. J. Syst. Evol. Microbiol.">
        <title>The Global Catalogue of Microorganisms (GCM) 10K type strain sequencing project: providing services to taxonomists for standard genome sequencing and annotation.</title>
        <authorList>
            <consortium name="The Broad Institute Genomics Platform"/>
            <consortium name="The Broad Institute Genome Sequencing Center for Infectious Disease"/>
            <person name="Wu L."/>
            <person name="Ma J."/>
        </authorList>
    </citation>
    <scope>NUCLEOTIDE SEQUENCE [LARGE SCALE GENOMIC DNA]</scope>
    <source>
        <strain evidence="2">JCM 31406</strain>
    </source>
</reference>
<dbReference type="EMBL" id="BMQO01000008">
    <property type="protein sequence ID" value="GGS28650.1"/>
    <property type="molecule type" value="Genomic_DNA"/>
</dbReference>
<name>A0ABQ2SGS5_9DEIO</name>
<gene>
    <name evidence="1" type="ORF">GCM10008961_20390</name>
</gene>
<dbReference type="Proteomes" id="UP000620633">
    <property type="component" value="Unassembled WGS sequence"/>
</dbReference>
<evidence type="ECO:0000313" key="2">
    <source>
        <dbReference type="Proteomes" id="UP000620633"/>
    </source>
</evidence>
<evidence type="ECO:0000313" key="1">
    <source>
        <dbReference type="EMBL" id="GGS28650.1"/>
    </source>
</evidence>
<keyword evidence="2" id="KW-1185">Reference proteome</keyword>
<accession>A0ABQ2SGS5</accession>
<organism evidence="1 2">
    <name type="scientific">Deinococcus knuensis</name>
    <dbReference type="NCBI Taxonomy" id="1837380"/>
    <lineage>
        <taxon>Bacteria</taxon>
        <taxon>Thermotogati</taxon>
        <taxon>Deinococcota</taxon>
        <taxon>Deinococci</taxon>
        <taxon>Deinococcales</taxon>
        <taxon>Deinococcaceae</taxon>
        <taxon>Deinococcus</taxon>
    </lineage>
</organism>